<dbReference type="Proteomes" id="UP001489004">
    <property type="component" value="Unassembled WGS sequence"/>
</dbReference>
<keyword evidence="1" id="KW-0472">Membrane</keyword>
<reference evidence="2 3" key="1">
    <citation type="journal article" date="2024" name="Nat. Commun.">
        <title>Phylogenomics reveals the evolutionary origins of lichenization in chlorophyte algae.</title>
        <authorList>
            <person name="Puginier C."/>
            <person name="Libourel C."/>
            <person name="Otte J."/>
            <person name="Skaloud P."/>
            <person name="Haon M."/>
            <person name="Grisel S."/>
            <person name="Petersen M."/>
            <person name="Berrin J.G."/>
            <person name="Delaux P.M."/>
            <person name="Dal Grande F."/>
            <person name="Keller J."/>
        </authorList>
    </citation>
    <scope>NUCLEOTIDE SEQUENCE [LARGE SCALE GENOMIC DNA]</scope>
    <source>
        <strain evidence="2 3">SAG 2043</strain>
    </source>
</reference>
<dbReference type="PANTHER" id="PTHR36490">
    <property type="entry name" value="STRESS ENHANCED PROTEIN 2, CHLOROPLASTIC"/>
    <property type="match status" value="1"/>
</dbReference>
<keyword evidence="1" id="KW-0812">Transmembrane</keyword>
<comment type="caution">
    <text evidence="2">The sequence shown here is derived from an EMBL/GenBank/DDBJ whole genome shotgun (WGS) entry which is preliminary data.</text>
</comment>
<evidence type="ECO:0000256" key="1">
    <source>
        <dbReference type="SAM" id="Phobius"/>
    </source>
</evidence>
<evidence type="ECO:0000313" key="2">
    <source>
        <dbReference type="EMBL" id="KAK9824388.1"/>
    </source>
</evidence>
<accession>A0AAW1QSD5</accession>
<dbReference type="InterPro" id="IPR044971">
    <property type="entry name" value="SEP2"/>
</dbReference>
<dbReference type="GO" id="GO:0071486">
    <property type="term" value="P:cellular response to high light intensity"/>
    <property type="evidence" value="ECO:0007669"/>
    <property type="project" value="InterPro"/>
</dbReference>
<gene>
    <name evidence="2" type="ORF">WJX72_009924</name>
</gene>
<sequence>MPCIPSGCEATSHPEIERLRVLSLIADSVESTAALSAFESLAGRGAMIGFVVAAIAEVFTPRQGLFTGWDGEDLTAYGAAALLLISCSAVMAAVSKRKFSAKFNTAILTSLTALAGSQGSKGIDGAVDFVFDKVFSSKMLEFNFFDMDDYI</sequence>
<proteinExistence type="predicted"/>
<keyword evidence="1" id="KW-1133">Transmembrane helix</keyword>
<dbReference type="EMBL" id="JALJOR010000002">
    <property type="protein sequence ID" value="KAK9824388.1"/>
    <property type="molecule type" value="Genomic_DNA"/>
</dbReference>
<feature type="transmembrane region" description="Helical" evidence="1">
    <location>
        <begin position="74"/>
        <end position="94"/>
    </location>
</feature>
<dbReference type="PANTHER" id="PTHR36490:SF1">
    <property type="entry name" value="STRESS ENHANCED PROTEIN 2, CHLOROPLASTIC"/>
    <property type="match status" value="1"/>
</dbReference>
<organism evidence="2 3">
    <name type="scientific">[Myrmecia] bisecta</name>
    <dbReference type="NCBI Taxonomy" id="41462"/>
    <lineage>
        <taxon>Eukaryota</taxon>
        <taxon>Viridiplantae</taxon>
        <taxon>Chlorophyta</taxon>
        <taxon>core chlorophytes</taxon>
        <taxon>Trebouxiophyceae</taxon>
        <taxon>Trebouxiales</taxon>
        <taxon>Trebouxiaceae</taxon>
        <taxon>Myrmecia</taxon>
    </lineage>
</organism>
<keyword evidence="3" id="KW-1185">Reference proteome</keyword>
<name>A0AAW1QSD5_9CHLO</name>
<protein>
    <submittedName>
        <fullName evidence="2">Uncharacterized protein</fullName>
    </submittedName>
</protein>
<evidence type="ECO:0000313" key="3">
    <source>
        <dbReference type="Proteomes" id="UP001489004"/>
    </source>
</evidence>
<dbReference type="AlphaFoldDB" id="A0AAW1QSD5"/>